<dbReference type="InterPro" id="IPR036188">
    <property type="entry name" value="FAD/NAD-bd_sf"/>
</dbReference>
<feature type="binding site" evidence="16">
    <location>
        <position position="684"/>
    </location>
    <ligand>
        <name>[4Fe-4S] cluster</name>
        <dbReference type="ChEBI" id="CHEBI:49883"/>
    </ligand>
</feature>
<evidence type="ECO:0000259" key="18">
    <source>
        <dbReference type="Pfam" id="PF03460"/>
    </source>
</evidence>
<comment type="cofactor">
    <cofactor evidence="16">
        <name>siroheme</name>
        <dbReference type="ChEBI" id="CHEBI:60052"/>
    </cofactor>
    <text evidence="16">Binds 1 siroheme per subunit.</text>
</comment>
<dbReference type="InterPro" id="IPR016156">
    <property type="entry name" value="FAD/NAD-linked_Rdtase_dimer_sf"/>
</dbReference>
<comment type="similarity">
    <text evidence="3">Belongs to the nitrite and sulfite reductase 4Fe-4S domain family.</text>
</comment>
<evidence type="ECO:0000259" key="21">
    <source>
        <dbReference type="Pfam" id="PF18267"/>
    </source>
</evidence>
<dbReference type="GO" id="GO:0042128">
    <property type="term" value="P:nitrate assimilation"/>
    <property type="evidence" value="ECO:0007669"/>
    <property type="project" value="UniProtKB-UniRule"/>
</dbReference>
<gene>
    <name evidence="22" type="primary">nasD</name>
    <name evidence="22" type="ordered locus">OCA5_c12400</name>
</gene>
<evidence type="ECO:0000256" key="10">
    <source>
        <dbReference type="ARBA" id="ARBA00023002"/>
    </source>
</evidence>
<evidence type="ECO:0000256" key="16">
    <source>
        <dbReference type="PIRSR" id="PIRSR037149-1"/>
    </source>
</evidence>
<keyword evidence="13 15" id="KW-0534">Nitrate assimilation</keyword>
<dbReference type="Pfam" id="PF18267">
    <property type="entry name" value="Rubredoxin_C"/>
    <property type="match status" value="1"/>
</dbReference>
<reference evidence="22 23" key="1">
    <citation type="journal article" date="2011" name="J. Bacteriol.">
        <title>Complete genome sequences of the chemolithoautotrophic Oligotropha carboxidovorans strains OM4 and OM5.</title>
        <authorList>
            <person name="Volland S."/>
            <person name="Rachinger M."/>
            <person name="Strittmatter A."/>
            <person name="Daniel R."/>
            <person name="Gottschalk G."/>
            <person name="Meyer O."/>
        </authorList>
    </citation>
    <scope>NUCLEOTIDE SEQUENCE [LARGE SCALE GENOMIC DNA]</scope>
    <source>
        <strain evidence="23">ATCC 49405 / DSM 1227 / KCTC 32145 / OM5</strain>
    </source>
</reference>
<keyword evidence="8 16" id="KW-0479">Metal-binding</keyword>
<sequence>MTEKLVIIGNGMAPGRMLEHLFEAAPGRYEVTIFNAEPRVNYDRIMLSPVLSGEKTFEEIVIHGDGWYIANGVTLYKGHKIVAIDRAGKTVTSDKGVTESYDKLVVATGSVPFIIPVPGSDLPGVITYRDLDDVNAMLLAAQSRDKAVVIGGGLLGLEAAAGLKERDMDVTVLHVMPTLMERQLDPAAGYLLQKAVEARGIKVITKADTRAILGDKRVTGVALKDGRVIPASLVVMAVGIRPNATLAKEAGLEVRRGIVVDPSMQTSDPSVLALGECVEVEGRTYGLVAPLYQMARVAAENLAGAPEARFVHSETPTKLKVTGIDLYSVGDFADGDDREEIVLRDASAGIYKRVVLKDDRIIGAVLFGETADGAWFADLQKKQTDISAMRDTLIFGQALQGGTSADPLAAVAALADDAEICGCNGVCKGTIVSAITSKGLTSLDGVRAHTKASASCGNCTPLVEKLMTLTLGDSYNPATVQPVCPCTTLGHGEVRRLIKAKRLKTIPAVMQELEWKTSCGCAKCRPALNYYLVADWPDEYADDYQSRFINERAHANIQKNGTYSVVPRMWGGVTSARELRAIADVVDKFAIPTVKVTGGQRIDMLGIKKEDLPAVWADLGQAGFVSGHAYAKGLRTVKTCVGTDWCRFGTQDSTGLGIRIEKFMWGSWTPAKVKMAVSGCPRNCAEATCKDVGVICVDSGFEIHFAGAAGLDIKGTEVLGLVKTEDEALEVIVALVQMYREQGRYLERIYKWAKRIGTDEIRKQVLENTARRQEYFDRFVFSQKFAQIDPWAERVSGKDKHEFRPMAAVPFPQAAE</sequence>
<comment type="pathway">
    <text evidence="2">Nitrogen metabolism; nitrate reduction (assimilation).</text>
</comment>
<dbReference type="CDD" id="cd19944">
    <property type="entry name" value="NirB_Fer2_BFD-like_2"/>
    <property type="match status" value="1"/>
</dbReference>
<dbReference type="FunFam" id="3.50.50.60:FF:000033">
    <property type="entry name" value="Nitrite reductase [NAD(P)H], large subunit"/>
    <property type="match status" value="1"/>
</dbReference>
<keyword evidence="6 15" id="KW-0285">Flavoprotein</keyword>
<dbReference type="GO" id="GO:0050661">
    <property type="term" value="F:NADP binding"/>
    <property type="evidence" value="ECO:0007669"/>
    <property type="project" value="UniProtKB-UniRule"/>
</dbReference>
<evidence type="ECO:0000256" key="6">
    <source>
        <dbReference type="ARBA" id="ARBA00022630"/>
    </source>
</evidence>
<dbReference type="InterPro" id="IPR023753">
    <property type="entry name" value="FAD/NAD-binding_dom"/>
</dbReference>
<evidence type="ECO:0000256" key="7">
    <source>
        <dbReference type="ARBA" id="ARBA00022714"/>
    </source>
</evidence>
<dbReference type="InterPro" id="IPR006066">
    <property type="entry name" value="NO2/SO3_Rdtase_FeS/sirohaem_BS"/>
</dbReference>
<name>B6JE53_AFIC5</name>
<evidence type="ECO:0000256" key="8">
    <source>
        <dbReference type="ARBA" id="ARBA00022723"/>
    </source>
</evidence>
<dbReference type="NCBIfam" id="TIGR02374">
    <property type="entry name" value="nitri_red_nirB"/>
    <property type="match status" value="1"/>
</dbReference>
<dbReference type="InterPro" id="IPR012744">
    <property type="entry name" value="Nitri_red_NirB"/>
</dbReference>
<keyword evidence="7" id="KW-0001">2Fe-2S</keyword>
<keyword evidence="11 16" id="KW-0408">Iron</keyword>
<keyword evidence="9 15" id="KW-0274">FAD</keyword>
<dbReference type="InterPro" id="IPR041575">
    <property type="entry name" value="Rubredoxin_C"/>
</dbReference>
<organism evidence="22 23">
    <name type="scientific">Afipia carboxidovorans (strain ATCC 49405 / DSM 1227 / KCTC 32145 / OM5)</name>
    <name type="common">Oligotropha carboxidovorans</name>
    <dbReference type="NCBI Taxonomy" id="504832"/>
    <lineage>
        <taxon>Bacteria</taxon>
        <taxon>Pseudomonadati</taxon>
        <taxon>Pseudomonadota</taxon>
        <taxon>Alphaproteobacteria</taxon>
        <taxon>Hyphomicrobiales</taxon>
        <taxon>Nitrobacteraceae</taxon>
        <taxon>Afipia</taxon>
    </lineage>
</organism>
<keyword evidence="23" id="KW-1185">Reference proteome</keyword>
<feature type="binding site" evidence="16">
    <location>
        <position position="640"/>
    </location>
    <ligand>
        <name>[4Fe-4S] cluster</name>
        <dbReference type="ChEBI" id="CHEBI:49883"/>
    </ligand>
</feature>
<proteinExistence type="inferred from homology"/>
<dbReference type="Proteomes" id="UP000007730">
    <property type="component" value="Chromosome"/>
</dbReference>
<dbReference type="OrthoDB" id="9768666at2"/>
<dbReference type="PIRSF" id="PIRSF037149">
    <property type="entry name" value="NirB"/>
    <property type="match status" value="1"/>
</dbReference>
<feature type="domain" description="NADH-rubredoxin oxidoreductase C-terminal" evidence="21">
    <location>
        <begin position="317"/>
        <end position="383"/>
    </location>
</feature>
<feature type="domain" description="BFD-like [2Fe-2S]-binding" evidence="19">
    <location>
        <begin position="483"/>
        <end position="532"/>
    </location>
</feature>
<evidence type="ECO:0000256" key="15">
    <source>
        <dbReference type="PIRNR" id="PIRNR037149"/>
    </source>
</evidence>
<accession>B6JE53</accession>
<dbReference type="EC" id="1.7.1.4" evidence="22"/>
<dbReference type="PANTHER" id="PTHR43809">
    <property type="entry name" value="NITRITE REDUCTASE (NADH) LARGE SUBUNIT"/>
    <property type="match status" value="1"/>
</dbReference>
<evidence type="ECO:0000313" key="22">
    <source>
        <dbReference type="EMBL" id="AEI05956.1"/>
    </source>
</evidence>
<dbReference type="PRINTS" id="PR00368">
    <property type="entry name" value="FADPNR"/>
</dbReference>
<evidence type="ECO:0000256" key="2">
    <source>
        <dbReference type="ARBA" id="ARBA00005096"/>
    </source>
</evidence>
<feature type="binding site" evidence="16">
    <location>
        <position position="646"/>
    </location>
    <ligand>
        <name>[4Fe-4S] cluster</name>
        <dbReference type="ChEBI" id="CHEBI:49883"/>
    </ligand>
</feature>
<evidence type="ECO:0000256" key="14">
    <source>
        <dbReference type="ARBA" id="ARBA00034078"/>
    </source>
</evidence>
<dbReference type="InterPro" id="IPR006067">
    <property type="entry name" value="NO2/SO3_Rdtase_4Fe4S_dom"/>
</dbReference>
<dbReference type="InterPro" id="IPR005117">
    <property type="entry name" value="NiRdtase/SiRdtase_haem-b_fer"/>
</dbReference>
<dbReference type="Pfam" id="PF03460">
    <property type="entry name" value="NIR_SIR_ferr"/>
    <property type="match status" value="1"/>
</dbReference>
<dbReference type="InterPro" id="IPR036136">
    <property type="entry name" value="Nit/Sulf_reduc_fer-like_dom_sf"/>
</dbReference>
<evidence type="ECO:0000256" key="12">
    <source>
        <dbReference type="ARBA" id="ARBA00023014"/>
    </source>
</evidence>
<evidence type="ECO:0000313" key="23">
    <source>
        <dbReference type="Proteomes" id="UP000007730"/>
    </source>
</evidence>
<comment type="cofactor">
    <cofactor evidence="14">
        <name>[2Fe-2S] cluster</name>
        <dbReference type="ChEBI" id="CHEBI:190135"/>
    </cofactor>
</comment>
<keyword evidence="5 16" id="KW-0349">Heme</keyword>
<dbReference type="STRING" id="504832.OCA5_c12400"/>
<dbReference type="InterPro" id="IPR007419">
    <property type="entry name" value="BFD-like_2Fe2S-bd_dom"/>
</dbReference>
<dbReference type="SUPFAM" id="SSF56014">
    <property type="entry name" value="Nitrite and sulphite reductase 4Fe-4S domain-like"/>
    <property type="match status" value="1"/>
</dbReference>
<dbReference type="AlphaFoldDB" id="B6JE53"/>
<evidence type="ECO:0000256" key="5">
    <source>
        <dbReference type="ARBA" id="ARBA00022617"/>
    </source>
</evidence>
<comment type="cofactor">
    <cofactor evidence="1 15">
        <name>FAD</name>
        <dbReference type="ChEBI" id="CHEBI:57692"/>
    </cofactor>
</comment>
<evidence type="ECO:0000256" key="9">
    <source>
        <dbReference type="ARBA" id="ARBA00022827"/>
    </source>
</evidence>
<dbReference type="PATRIC" id="fig|504832.7.peg.1318"/>
<feature type="binding site" evidence="16">
    <location>
        <position position="680"/>
    </location>
    <ligand>
        <name>[4Fe-4S] cluster</name>
        <dbReference type="ChEBI" id="CHEBI:49883"/>
    </ligand>
</feature>
<dbReference type="GO" id="GO:0050660">
    <property type="term" value="F:flavin adenine dinucleotide binding"/>
    <property type="evidence" value="ECO:0007669"/>
    <property type="project" value="UniProtKB-UniRule"/>
</dbReference>
<evidence type="ECO:0000256" key="4">
    <source>
        <dbReference type="ARBA" id="ARBA00022485"/>
    </source>
</evidence>
<dbReference type="Pfam" id="PF07992">
    <property type="entry name" value="Pyr_redox_2"/>
    <property type="match status" value="1"/>
</dbReference>
<comment type="cofactor">
    <cofactor evidence="16">
        <name>[4Fe-4S] cluster</name>
        <dbReference type="ChEBI" id="CHEBI:49883"/>
    </cofactor>
    <text evidence="16">Binds 1 [4Fe-4S] cluster per subunit.</text>
</comment>
<dbReference type="eggNOG" id="COG1251">
    <property type="taxonomic scope" value="Bacteria"/>
</dbReference>
<dbReference type="GO" id="GO:0051539">
    <property type="term" value="F:4 iron, 4 sulfur cluster binding"/>
    <property type="evidence" value="ECO:0007669"/>
    <property type="project" value="UniProtKB-KW"/>
</dbReference>
<dbReference type="Gene3D" id="3.30.413.10">
    <property type="entry name" value="Sulfite Reductase Hemoprotein, domain 1"/>
    <property type="match status" value="1"/>
</dbReference>
<dbReference type="GO" id="GO:0020037">
    <property type="term" value="F:heme binding"/>
    <property type="evidence" value="ECO:0007669"/>
    <property type="project" value="InterPro"/>
</dbReference>
<keyword evidence="10 22" id="KW-0560">Oxidoreductase</keyword>
<evidence type="ECO:0000256" key="3">
    <source>
        <dbReference type="ARBA" id="ARBA00010429"/>
    </source>
</evidence>
<feature type="domain" description="BFD-like [2Fe-2S]-binding" evidence="19">
    <location>
        <begin position="420"/>
        <end position="467"/>
    </location>
</feature>
<dbReference type="KEGG" id="oca:OCAR_6836"/>
<protein>
    <submittedName>
        <fullName evidence="22">Nitrite reductase [NAD(P)H]</fullName>
        <ecNumber evidence="22">1.7.1.4</ecNumber>
    </submittedName>
</protein>
<dbReference type="Gene3D" id="3.30.390.30">
    <property type="match status" value="1"/>
</dbReference>
<dbReference type="Pfam" id="PF04324">
    <property type="entry name" value="Fer2_BFD"/>
    <property type="match status" value="2"/>
</dbReference>
<evidence type="ECO:0000256" key="11">
    <source>
        <dbReference type="ARBA" id="ARBA00023004"/>
    </source>
</evidence>
<dbReference type="SUPFAM" id="SSF51905">
    <property type="entry name" value="FAD/NAD(P)-binding domain"/>
    <property type="match status" value="2"/>
</dbReference>
<keyword evidence="12 16" id="KW-0411">Iron-sulfur</keyword>
<dbReference type="InterPro" id="IPR017121">
    <property type="entry name" value="Nitrite_Rdtase_lsu"/>
</dbReference>
<feature type="binding site" description="axial binding residue" evidence="16">
    <location>
        <position position="684"/>
    </location>
    <ligand>
        <name>siroheme</name>
        <dbReference type="ChEBI" id="CHEBI:60052"/>
    </ligand>
    <ligandPart>
        <name>Fe</name>
        <dbReference type="ChEBI" id="CHEBI:18248"/>
    </ligandPart>
</feature>
<evidence type="ECO:0000259" key="17">
    <source>
        <dbReference type="Pfam" id="PF01077"/>
    </source>
</evidence>
<evidence type="ECO:0000259" key="19">
    <source>
        <dbReference type="Pfam" id="PF04324"/>
    </source>
</evidence>
<dbReference type="GO" id="GO:0051537">
    <property type="term" value="F:2 iron, 2 sulfur cluster binding"/>
    <property type="evidence" value="ECO:0007669"/>
    <property type="project" value="UniProtKB-KW"/>
</dbReference>
<dbReference type="PANTHER" id="PTHR43809:SF1">
    <property type="entry name" value="NITRITE REDUCTASE (NADH) LARGE SUBUNIT"/>
    <property type="match status" value="1"/>
</dbReference>
<feature type="domain" description="Nitrite/sulphite reductase 4Fe-4S" evidence="17">
    <location>
        <begin position="631"/>
        <end position="768"/>
    </location>
</feature>
<dbReference type="InterPro" id="IPR041854">
    <property type="entry name" value="BFD-like_2Fe2S-bd_dom_sf"/>
</dbReference>
<dbReference type="EMBL" id="CP002826">
    <property type="protein sequence ID" value="AEI05956.1"/>
    <property type="molecule type" value="Genomic_DNA"/>
</dbReference>
<dbReference type="Gene3D" id="1.10.10.1100">
    <property type="entry name" value="BFD-like [2Fe-2S]-binding domain"/>
    <property type="match status" value="1"/>
</dbReference>
<feature type="domain" description="FAD/NAD(P)-binding" evidence="20">
    <location>
        <begin position="4"/>
        <end position="282"/>
    </location>
</feature>
<dbReference type="Pfam" id="PF01077">
    <property type="entry name" value="NIR_SIR"/>
    <property type="match status" value="1"/>
</dbReference>
<dbReference type="InterPro" id="IPR052034">
    <property type="entry name" value="NasD-like"/>
</dbReference>
<dbReference type="GO" id="GO:0046872">
    <property type="term" value="F:metal ion binding"/>
    <property type="evidence" value="ECO:0007669"/>
    <property type="project" value="UniProtKB-KW"/>
</dbReference>
<dbReference type="KEGG" id="ocg:OCA5_c12400"/>
<dbReference type="PRINTS" id="PR00397">
    <property type="entry name" value="SIROHAEM"/>
</dbReference>
<dbReference type="SUPFAM" id="SSF55124">
    <property type="entry name" value="Nitrite/Sulfite reductase N-terminal domain-like"/>
    <property type="match status" value="1"/>
</dbReference>
<dbReference type="GO" id="GO:0008942">
    <property type="term" value="F:nitrite reductase [NAD(P)H] activity"/>
    <property type="evidence" value="ECO:0007669"/>
    <property type="project" value="UniProtKB-EC"/>
</dbReference>
<dbReference type="InterPro" id="IPR045854">
    <property type="entry name" value="NO2/SO3_Rdtase_4Fe4S_sf"/>
</dbReference>
<feature type="domain" description="Nitrite/Sulfite reductase ferredoxin-like" evidence="18">
    <location>
        <begin position="558"/>
        <end position="621"/>
    </location>
</feature>
<dbReference type="PROSITE" id="PS00365">
    <property type="entry name" value="NIR_SIR"/>
    <property type="match status" value="1"/>
</dbReference>
<dbReference type="PRINTS" id="PR00411">
    <property type="entry name" value="PNDRDTASEI"/>
</dbReference>
<dbReference type="Gene3D" id="3.50.50.60">
    <property type="entry name" value="FAD/NAD(P)-binding domain"/>
    <property type="match status" value="2"/>
</dbReference>
<evidence type="ECO:0000259" key="20">
    <source>
        <dbReference type="Pfam" id="PF07992"/>
    </source>
</evidence>
<dbReference type="HOGENOM" id="CLU_003291_0_0_5"/>
<dbReference type="UniPathway" id="UPA00653"/>
<evidence type="ECO:0000256" key="1">
    <source>
        <dbReference type="ARBA" id="ARBA00001974"/>
    </source>
</evidence>
<dbReference type="RefSeq" id="WP_012563972.1">
    <property type="nucleotide sequence ID" value="NC_011386.1"/>
</dbReference>
<keyword evidence="4 16" id="KW-0004">4Fe-4S</keyword>
<evidence type="ECO:0000256" key="13">
    <source>
        <dbReference type="ARBA" id="ARBA00023063"/>
    </source>
</evidence>
<dbReference type="CDD" id="cd19943">
    <property type="entry name" value="NirB_Fer2_BFD-like_1"/>
    <property type="match status" value="1"/>
</dbReference>